<dbReference type="InterPro" id="IPR036388">
    <property type="entry name" value="WH-like_DNA-bd_sf"/>
</dbReference>
<comment type="caution">
    <text evidence="1">The sequence shown here is derived from an EMBL/GenBank/DDBJ whole genome shotgun (WGS) entry which is preliminary data.</text>
</comment>
<keyword evidence="2" id="KW-1185">Reference proteome</keyword>
<dbReference type="Proteomes" id="UP000321058">
    <property type="component" value="Unassembled WGS sequence"/>
</dbReference>
<dbReference type="Pfam" id="PF13565">
    <property type="entry name" value="HTH_32"/>
    <property type="match status" value="1"/>
</dbReference>
<evidence type="ECO:0000313" key="2">
    <source>
        <dbReference type="Proteomes" id="UP000321058"/>
    </source>
</evidence>
<dbReference type="InterPro" id="IPR009057">
    <property type="entry name" value="Homeodomain-like_sf"/>
</dbReference>
<dbReference type="EMBL" id="BKAJ01000371">
    <property type="protein sequence ID" value="GEP62214.1"/>
    <property type="molecule type" value="Genomic_DNA"/>
</dbReference>
<evidence type="ECO:0000313" key="1">
    <source>
        <dbReference type="EMBL" id="GEP62214.1"/>
    </source>
</evidence>
<dbReference type="AlphaFoldDB" id="A0A512NTD8"/>
<proteinExistence type="predicted"/>
<sequence length="127" mass="14866">MARPYSMDLRERVVQAVEEEGLSRRQAADRFGIGIKTAIDWVRRFRETGNMAAKPMGGCRPKKIVGRYRDWLLKRCRGQDFTLRGLVDELAERGLEVDYRTVWDFVHSEKLTYKKRRWSPASATGRM</sequence>
<organism evidence="1 2">
    <name type="scientific">Reyranella soli</name>
    <dbReference type="NCBI Taxonomy" id="1230389"/>
    <lineage>
        <taxon>Bacteria</taxon>
        <taxon>Pseudomonadati</taxon>
        <taxon>Pseudomonadota</taxon>
        <taxon>Alphaproteobacteria</taxon>
        <taxon>Hyphomicrobiales</taxon>
        <taxon>Reyranellaceae</taxon>
        <taxon>Reyranella</taxon>
    </lineage>
</organism>
<reference evidence="1 2" key="1">
    <citation type="submission" date="2019-07" db="EMBL/GenBank/DDBJ databases">
        <title>Whole genome shotgun sequence of Reyranella soli NBRC 108950.</title>
        <authorList>
            <person name="Hosoyama A."/>
            <person name="Uohara A."/>
            <person name="Ohji S."/>
            <person name="Ichikawa N."/>
        </authorList>
    </citation>
    <scope>NUCLEOTIDE SEQUENCE [LARGE SCALE GENOMIC DNA]</scope>
    <source>
        <strain evidence="1 2">NBRC 108950</strain>
    </source>
</reference>
<name>A0A512NTD8_9HYPH</name>
<gene>
    <name evidence="1" type="primary">TRm11a_1</name>
    <name evidence="1" type="ORF">RSO01_93800</name>
</gene>
<accession>A0A512NTD8</accession>
<protein>
    <submittedName>
        <fullName evidence="1">Transposase</fullName>
    </submittedName>
</protein>
<dbReference type="SUPFAM" id="SSF46689">
    <property type="entry name" value="Homeodomain-like"/>
    <property type="match status" value="1"/>
</dbReference>
<dbReference type="Gene3D" id="1.10.10.10">
    <property type="entry name" value="Winged helix-like DNA-binding domain superfamily/Winged helix DNA-binding domain"/>
    <property type="match status" value="1"/>
</dbReference>